<feature type="non-terminal residue" evidence="2">
    <location>
        <position position="183"/>
    </location>
</feature>
<dbReference type="Proteomes" id="UP000277300">
    <property type="component" value="Unassembled WGS sequence"/>
</dbReference>
<evidence type="ECO:0000313" key="3">
    <source>
        <dbReference type="Proteomes" id="UP000277300"/>
    </source>
</evidence>
<accession>A0A3F2RGA9</accession>
<dbReference type="EMBL" id="MBDO02000379">
    <property type="protein sequence ID" value="RLN56220.1"/>
    <property type="molecule type" value="Genomic_DNA"/>
</dbReference>
<dbReference type="AlphaFoldDB" id="A0A3F2RGA9"/>
<proteinExistence type="predicted"/>
<dbReference type="Pfam" id="PF21517">
    <property type="entry name" value="HTH_Tnp_Tc3_2_like"/>
    <property type="match status" value="1"/>
</dbReference>
<comment type="caution">
    <text evidence="2">The sequence shown here is derived from an EMBL/GenBank/DDBJ whole genome shotgun (WGS) entry which is preliminary data.</text>
</comment>
<sequence length="183" mass="20697">MGAMELTPDERKSILVLHDAGLKLSTISEATHRSIGVCHKVIKMRDTPSKPSRRGKPKKVTERDKRSIIRAMSEAGSSAKSVKHSLNMNVSVRTVQRLCHDVPWLKFKKVRAGPELLPRHQVARKKWGDDHEGKTNAEWAAVLFSDEKKWNLDGPDGLQRRWIDTRRPDPVVVRRHSGSGSVM</sequence>
<dbReference type="Gene3D" id="1.10.10.10">
    <property type="entry name" value="Winged helix-like DNA-binding domain superfamily/Winged helix DNA-binding domain"/>
    <property type="match status" value="1"/>
</dbReference>
<dbReference type="InterPro" id="IPR048703">
    <property type="entry name" value="Tnp_Tc3-like_HTH"/>
</dbReference>
<feature type="domain" description="Transposable element Tc3 transposase-like DNA-binding HTH" evidence="1">
    <location>
        <begin position="63"/>
        <end position="98"/>
    </location>
</feature>
<gene>
    <name evidence="2" type="ORF">BBP00_00008107</name>
</gene>
<name>A0A3F2RGA9_9STRA</name>
<organism evidence="2 3">
    <name type="scientific">Phytophthora kernoviae</name>
    <dbReference type="NCBI Taxonomy" id="325452"/>
    <lineage>
        <taxon>Eukaryota</taxon>
        <taxon>Sar</taxon>
        <taxon>Stramenopiles</taxon>
        <taxon>Oomycota</taxon>
        <taxon>Peronosporomycetes</taxon>
        <taxon>Peronosporales</taxon>
        <taxon>Peronosporaceae</taxon>
        <taxon>Phytophthora</taxon>
    </lineage>
</organism>
<dbReference type="OrthoDB" id="103765at2759"/>
<evidence type="ECO:0000259" key="1">
    <source>
        <dbReference type="Pfam" id="PF21517"/>
    </source>
</evidence>
<protein>
    <recommendedName>
        <fullName evidence="1">Transposable element Tc3 transposase-like DNA-binding HTH domain-containing protein</fullName>
    </recommendedName>
</protein>
<dbReference type="InterPro" id="IPR036388">
    <property type="entry name" value="WH-like_DNA-bd_sf"/>
</dbReference>
<evidence type="ECO:0000313" key="2">
    <source>
        <dbReference type="EMBL" id="RLN56220.1"/>
    </source>
</evidence>
<dbReference type="Gene3D" id="3.30.420.10">
    <property type="entry name" value="Ribonuclease H-like superfamily/Ribonuclease H"/>
    <property type="match status" value="1"/>
</dbReference>
<dbReference type="InterPro" id="IPR036397">
    <property type="entry name" value="RNaseH_sf"/>
</dbReference>
<dbReference type="GO" id="GO:0003676">
    <property type="term" value="F:nucleic acid binding"/>
    <property type="evidence" value="ECO:0007669"/>
    <property type="project" value="InterPro"/>
</dbReference>
<reference evidence="2 3" key="1">
    <citation type="submission" date="2018-07" db="EMBL/GenBank/DDBJ databases">
        <title>Genome sequencing of oomycete isolates from Chile give support for New Zealand origin for Phytophthora kernoviae and make available the first Nothophytophthora sp. genome.</title>
        <authorList>
            <person name="Studholme D.J."/>
            <person name="Sanfuentes E."/>
            <person name="Panda P."/>
            <person name="Hill R."/>
            <person name="Sambles C."/>
            <person name="Grant M."/>
            <person name="Williams N.M."/>
            <person name="Mcdougal R.L."/>
        </authorList>
    </citation>
    <scope>NUCLEOTIDE SEQUENCE [LARGE SCALE GENOMIC DNA]</scope>
    <source>
        <strain evidence="2">Chile6</strain>
    </source>
</reference>
<dbReference type="Gene3D" id="1.10.10.60">
    <property type="entry name" value="Homeodomain-like"/>
    <property type="match status" value="1"/>
</dbReference>